<evidence type="ECO:0000313" key="2">
    <source>
        <dbReference type="EMBL" id="BDG05269.1"/>
    </source>
</evidence>
<keyword evidence="1" id="KW-0732">Signal</keyword>
<evidence type="ECO:0000313" key="3">
    <source>
        <dbReference type="Proteomes" id="UP001162891"/>
    </source>
</evidence>
<organism evidence="2 3">
    <name type="scientific">Anaeromyxobacter oryzae</name>
    <dbReference type="NCBI Taxonomy" id="2918170"/>
    <lineage>
        <taxon>Bacteria</taxon>
        <taxon>Pseudomonadati</taxon>
        <taxon>Myxococcota</taxon>
        <taxon>Myxococcia</taxon>
        <taxon>Myxococcales</taxon>
        <taxon>Cystobacterineae</taxon>
        <taxon>Anaeromyxobacteraceae</taxon>
        <taxon>Anaeromyxobacter</taxon>
    </lineage>
</organism>
<dbReference type="Proteomes" id="UP001162891">
    <property type="component" value="Chromosome"/>
</dbReference>
<feature type="chain" id="PRO_5047083934" description="Doubled CXXCH motif domain-containing protein" evidence="1">
    <location>
        <begin position="21"/>
        <end position="180"/>
    </location>
</feature>
<accession>A0ABN6MWC3</accession>
<reference evidence="3" key="1">
    <citation type="journal article" date="2022" name="Int. J. Syst. Evol. Microbiol.">
        <title>Anaeromyxobacter oryzae sp. nov., Anaeromyxobacter diazotrophicus sp. nov. and Anaeromyxobacter paludicola sp. nov., isolated from paddy soils.</title>
        <authorList>
            <person name="Itoh H."/>
            <person name="Xu Z."/>
            <person name="Mise K."/>
            <person name="Masuda Y."/>
            <person name="Ushijima N."/>
            <person name="Hayakawa C."/>
            <person name="Shiratori Y."/>
            <person name="Senoo K."/>
        </authorList>
    </citation>
    <scope>NUCLEOTIDE SEQUENCE [LARGE SCALE GENOMIC DNA]</scope>
    <source>
        <strain evidence="3">Red232</strain>
    </source>
</reference>
<name>A0ABN6MWC3_9BACT</name>
<keyword evidence="3" id="KW-1185">Reference proteome</keyword>
<protein>
    <recommendedName>
        <fullName evidence="4">Doubled CXXCH motif domain-containing protein</fullName>
    </recommendedName>
</protein>
<dbReference type="InterPro" id="IPR036280">
    <property type="entry name" value="Multihaem_cyt_sf"/>
</dbReference>
<dbReference type="Gene3D" id="1.10.1130.10">
    <property type="entry name" value="Flavocytochrome C3, Chain A"/>
    <property type="match status" value="1"/>
</dbReference>
<dbReference type="RefSeq" id="WP_248353901.1">
    <property type="nucleotide sequence ID" value="NZ_AP025591.1"/>
</dbReference>
<evidence type="ECO:0008006" key="4">
    <source>
        <dbReference type="Google" id="ProtNLM"/>
    </source>
</evidence>
<dbReference type="EMBL" id="AP025591">
    <property type="protein sequence ID" value="BDG05269.1"/>
    <property type="molecule type" value="Genomic_DNA"/>
</dbReference>
<feature type="signal peptide" evidence="1">
    <location>
        <begin position="1"/>
        <end position="20"/>
    </location>
</feature>
<evidence type="ECO:0000256" key="1">
    <source>
        <dbReference type="SAM" id="SignalP"/>
    </source>
</evidence>
<dbReference type="SUPFAM" id="SSF48695">
    <property type="entry name" value="Multiheme cytochromes"/>
    <property type="match status" value="1"/>
</dbReference>
<gene>
    <name evidence="2" type="ORF">AMOR_42650</name>
</gene>
<sequence>MRLLLLALPTFAVLGSAARASEPPASEAPAVRAQGRCALTAQAPAHGADAARTAARTADCIACHARDAHAAGGSHPVGIPYEAAAAPAGATARRGMLRAAAEVVSRGVFLPEGRIECVTCHDPRSPWKNHLAIPPGAVARPAVDPRRLETYTRPSSTFAATAAGAEVTPTPLCLACHAFD</sequence>
<proteinExistence type="predicted"/>